<proteinExistence type="predicted"/>
<dbReference type="Proteomes" id="UP000251485">
    <property type="component" value="Unassembled WGS sequence"/>
</dbReference>
<name>A0A2X2BPS8_PROMI</name>
<evidence type="ECO:0000313" key="1">
    <source>
        <dbReference type="EMBL" id="SPY96883.1"/>
    </source>
</evidence>
<accession>A0A2X2BPS8</accession>
<sequence>MTHSQVMLSYGWCEMVGVEIYTNNRLIQLTDKLETICVLRKATPDELTSSSGPHDSYPRIYALNSQWMVAPISKVSIPQHGVGLEVYDEQGKMKFSSLAKLVCFEKYYDVNTGSAGKGSLRIAGKSGHRYGMIKTRSMGYFHNTNIRSYIDPDTWDEVWTFKRYSERYVLVDDVGGLTFEYRYEFLGEEDGWISMPPSREGSGLMEQGLMIDVSMLED</sequence>
<gene>
    <name evidence="1" type="ORF">NCTC10975_02621</name>
</gene>
<organism evidence="1 2">
    <name type="scientific">Proteus mirabilis</name>
    <dbReference type="NCBI Taxonomy" id="584"/>
    <lineage>
        <taxon>Bacteria</taxon>
        <taxon>Pseudomonadati</taxon>
        <taxon>Pseudomonadota</taxon>
        <taxon>Gammaproteobacteria</taxon>
        <taxon>Enterobacterales</taxon>
        <taxon>Morganellaceae</taxon>
        <taxon>Proteus</taxon>
    </lineage>
</organism>
<dbReference type="EMBL" id="UAUE01000020">
    <property type="protein sequence ID" value="SPY96883.1"/>
    <property type="molecule type" value="Genomic_DNA"/>
</dbReference>
<reference evidence="1 2" key="1">
    <citation type="submission" date="2018-06" db="EMBL/GenBank/DDBJ databases">
        <authorList>
            <consortium name="Pathogen Informatics"/>
            <person name="Doyle S."/>
        </authorList>
    </citation>
    <scope>NUCLEOTIDE SEQUENCE [LARGE SCALE GENOMIC DNA]</scope>
    <source>
        <strain evidence="1 2">NCTC10975</strain>
    </source>
</reference>
<protein>
    <submittedName>
        <fullName evidence="1">Phage protein</fullName>
    </submittedName>
</protein>
<dbReference type="AlphaFoldDB" id="A0A2X2BPS8"/>
<evidence type="ECO:0000313" key="2">
    <source>
        <dbReference type="Proteomes" id="UP000251485"/>
    </source>
</evidence>